<comment type="catalytic activity">
    <reaction evidence="1">
        <text>(4aS,6R)-4a-hydroxy-L-erythro-5,6,7,8-tetrahydrobiopterin = (6R)-L-erythro-6,7-dihydrobiopterin + H2O</text>
        <dbReference type="Rhea" id="RHEA:11920"/>
        <dbReference type="ChEBI" id="CHEBI:15377"/>
        <dbReference type="ChEBI" id="CHEBI:15642"/>
        <dbReference type="ChEBI" id="CHEBI:43120"/>
        <dbReference type="EC" id="4.2.1.96"/>
    </reaction>
</comment>
<dbReference type="PANTHER" id="PTHR12599">
    <property type="entry name" value="PTERIN-4-ALPHA-CARBINOLAMINE DEHYDRATASE"/>
    <property type="match status" value="1"/>
</dbReference>
<keyword evidence="4" id="KW-0456">Lyase</keyword>
<evidence type="ECO:0000256" key="1">
    <source>
        <dbReference type="ARBA" id="ARBA00001554"/>
    </source>
</evidence>
<dbReference type="SUPFAM" id="SSF55248">
    <property type="entry name" value="PCD-like"/>
    <property type="match status" value="1"/>
</dbReference>
<proteinExistence type="inferred from homology"/>
<accession>A0A101HH25</accession>
<dbReference type="PANTHER" id="PTHR12599:SF0">
    <property type="entry name" value="PTERIN-4-ALPHA-CARBINOLAMINE DEHYDRATASE"/>
    <property type="match status" value="1"/>
</dbReference>
<gene>
    <name evidence="5" type="ORF">XD93_0874</name>
</gene>
<evidence type="ECO:0000256" key="4">
    <source>
        <dbReference type="ARBA" id="ARBA00023239"/>
    </source>
</evidence>
<protein>
    <recommendedName>
        <fullName evidence="3">4a-hydroxytetrahydrobiopterin dehydratase</fullName>
        <ecNumber evidence="3">4.2.1.96</ecNumber>
    </recommendedName>
</protein>
<dbReference type="Gene3D" id="3.30.1360.20">
    <property type="entry name" value="Transcriptional coactivator/pterin dehydratase"/>
    <property type="match status" value="1"/>
</dbReference>
<evidence type="ECO:0000313" key="6">
    <source>
        <dbReference type="Proteomes" id="UP000053904"/>
    </source>
</evidence>
<comment type="similarity">
    <text evidence="2">Belongs to the pterin-4-alpha-carbinolamine dehydratase family.</text>
</comment>
<evidence type="ECO:0000256" key="3">
    <source>
        <dbReference type="ARBA" id="ARBA00013252"/>
    </source>
</evidence>
<reference evidence="6" key="1">
    <citation type="journal article" date="2015" name="MBio">
        <title>Genome-Resolved Metagenomic Analysis Reveals Roles for Candidate Phyla and Other Microbial Community Members in Biogeochemical Transformations in Oil Reservoirs.</title>
        <authorList>
            <person name="Hu P."/>
            <person name="Tom L."/>
            <person name="Singh A."/>
            <person name="Thomas B.C."/>
            <person name="Baker B.J."/>
            <person name="Piceno Y.M."/>
            <person name="Andersen G.L."/>
            <person name="Banfield J.F."/>
        </authorList>
    </citation>
    <scope>NUCLEOTIDE SEQUENCE [LARGE SCALE GENOMIC DNA]</scope>
</reference>
<organism evidence="5 6">
    <name type="scientific">candidate division WS6 bacterium 34_10</name>
    <dbReference type="NCBI Taxonomy" id="1641389"/>
    <lineage>
        <taxon>Bacteria</taxon>
        <taxon>Candidatus Dojkabacteria</taxon>
    </lineage>
</organism>
<dbReference type="GO" id="GO:0006729">
    <property type="term" value="P:tetrahydrobiopterin biosynthetic process"/>
    <property type="evidence" value="ECO:0007669"/>
    <property type="project" value="InterPro"/>
</dbReference>
<dbReference type="Proteomes" id="UP000053904">
    <property type="component" value="Unassembled WGS sequence"/>
</dbReference>
<evidence type="ECO:0000256" key="2">
    <source>
        <dbReference type="ARBA" id="ARBA00006472"/>
    </source>
</evidence>
<dbReference type="Pfam" id="PF01329">
    <property type="entry name" value="Pterin_4a"/>
    <property type="match status" value="1"/>
</dbReference>
<dbReference type="EC" id="4.2.1.96" evidence="3"/>
<dbReference type="EMBL" id="LGGO01000141">
    <property type="protein sequence ID" value="KUK76513.1"/>
    <property type="molecule type" value="Genomic_DNA"/>
</dbReference>
<name>A0A101HH25_9BACT</name>
<dbReference type="InterPro" id="IPR001533">
    <property type="entry name" value="Pterin_deHydtase"/>
</dbReference>
<dbReference type="AlphaFoldDB" id="A0A101HH25"/>
<evidence type="ECO:0000313" key="5">
    <source>
        <dbReference type="EMBL" id="KUK76513.1"/>
    </source>
</evidence>
<comment type="caution">
    <text evidence="5">The sequence shown here is derived from an EMBL/GenBank/DDBJ whole genome shotgun (WGS) entry which is preliminary data.</text>
</comment>
<dbReference type="GO" id="GO:0008124">
    <property type="term" value="F:4-alpha-hydroxytetrahydrobiopterin dehydratase activity"/>
    <property type="evidence" value="ECO:0007669"/>
    <property type="project" value="UniProtKB-EC"/>
</dbReference>
<sequence>MFMNWKEEDGKLVKEFQFNDFTEAVDFINQILPIAQEHNHHPDILLHSYRFVKVMIYTHDEKKITEKDHKLAKDVESLIE</sequence>
<dbReference type="CDD" id="cd00488">
    <property type="entry name" value="PCD_DCoH"/>
    <property type="match status" value="1"/>
</dbReference>
<dbReference type="InterPro" id="IPR036428">
    <property type="entry name" value="PCD_sf"/>
</dbReference>